<dbReference type="AlphaFoldDB" id="D3Q3L8"/>
<dbReference type="PROSITE" id="PS00557">
    <property type="entry name" value="FMN_HYDROXY_ACID_DH_1"/>
    <property type="match status" value="1"/>
</dbReference>
<evidence type="ECO:0000256" key="3">
    <source>
        <dbReference type="ARBA" id="ARBA00024042"/>
    </source>
</evidence>
<feature type="binding site" evidence="5">
    <location>
        <position position="318"/>
    </location>
    <ligand>
        <name>glyoxylate</name>
        <dbReference type="ChEBI" id="CHEBI:36655"/>
    </ligand>
</feature>
<dbReference type="InterPro" id="IPR037396">
    <property type="entry name" value="FMN_HAD"/>
</dbReference>
<evidence type="ECO:0000256" key="2">
    <source>
        <dbReference type="ARBA" id="ARBA00023002"/>
    </source>
</evidence>
<evidence type="ECO:0000259" key="6">
    <source>
        <dbReference type="PROSITE" id="PS51349"/>
    </source>
</evidence>
<dbReference type="GO" id="GO:0010181">
    <property type="term" value="F:FMN binding"/>
    <property type="evidence" value="ECO:0007669"/>
    <property type="project" value="InterPro"/>
</dbReference>
<feature type="binding site" evidence="5">
    <location>
        <begin position="100"/>
        <end position="102"/>
    </location>
    <ligand>
        <name>FMN</name>
        <dbReference type="ChEBI" id="CHEBI:58210"/>
    </ligand>
</feature>
<dbReference type="OrthoDB" id="9770452at2"/>
<dbReference type="InterPro" id="IPR008259">
    <property type="entry name" value="FMN_hydac_DH_AS"/>
</dbReference>
<dbReference type="InterPro" id="IPR013785">
    <property type="entry name" value="Aldolase_TIM"/>
</dbReference>
<feature type="binding site" evidence="5">
    <location>
        <position position="321"/>
    </location>
    <ligand>
        <name>glyoxylate</name>
        <dbReference type="ChEBI" id="CHEBI:36655"/>
    </ligand>
</feature>
<comment type="similarity">
    <text evidence="3">Belongs to the FMN-dependent alpha-hydroxy acid dehydrogenase family.</text>
</comment>
<feature type="binding site" evidence="5">
    <location>
        <begin position="349"/>
        <end position="353"/>
    </location>
    <ligand>
        <name>FMN</name>
        <dbReference type="ChEBI" id="CHEBI:58210"/>
    </ligand>
</feature>
<proteinExistence type="inferred from homology"/>
<dbReference type="InterPro" id="IPR012133">
    <property type="entry name" value="Alpha-hydoxy_acid_DH_FMN"/>
</dbReference>
<feature type="binding site" evidence="5">
    <location>
        <position position="47"/>
    </location>
    <ligand>
        <name>glyoxylate</name>
        <dbReference type="ChEBI" id="CHEBI:36655"/>
    </ligand>
</feature>
<keyword evidence="5" id="KW-0285">Flavoprotein</keyword>
<keyword evidence="2" id="KW-0560">Oxidoreductase</keyword>
<dbReference type="KEGG" id="sna:Snas_2374"/>
<feature type="binding site" evidence="5">
    <location>
        <position position="151"/>
    </location>
    <ligand>
        <name>FMN</name>
        <dbReference type="ChEBI" id="CHEBI:58210"/>
    </ligand>
</feature>
<comment type="cofactor">
    <cofactor evidence="1">
        <name>FMN</name>
        <dbReference type="ChEBI" id="CHEBI:58210"/>
    </cofactor>
</comment>
<dbReference type="Pfam" id="PF01070">
    <property type="entry name" value="FMN_dh"/>
    <property type="match status" value="1"/>
</dbReference>
<feature type="domain" description="FMN hydroxy acid dehydrogenase" evidence="6">
    <location>
        <begin position="21"/>
        <end position="421"/>
    </location>
</feature>
<evidence type="ECO:0000313" key="8">
    <source>
        <dbReference type="Proteomes" id="UP000000844"/>
    </source>
</evidence>
<name>D3Q3L8_STANL</name>
<dbReference type="eggNOG" id="COG1304">
    <property type="taxonomic scope" value="Bacteria"/>
</dbReference>
<dbReference type="Proteomes" id="UP000000844">
    <property type="component" value="Chromosome"/>
</dbReference>
<evidence type="ECO:0000256" key="4">
    <source>
        <dbReference type="PIRSR" id="PIRSR000138-1"/>
    </source>
</evidence>
<evidence type="ECO:0000313" key="7">
    <source>
        <dbReference type="EMBL" id="ADD42059.1"/>
    </source>
</evidence>
<feature type="binding site" evidence="5">
    <location>
        <position position="188"/>
    </location>
    <ligand>
        <name>glyoxylate</name>
        <dbReference type="ChEBI" id="CHEBI:36655"/>
    </ligand>
</feature>
<sequence>MRESVGRAVQSQIYRDGVYGRKPAVPVAAAALRDAAHRRLSKRALGYVAGSAGLETTATANRAAFDAWRVVPHILTDVSERDLGVDLFGRRRPTPYLLAPIGVLDLVHPEADLAVARAATDAGVPMIVSSQASTPMEDIAAAIGGGSWWFQLYWSREDALMESFVSRAEKAGAEAIVVTLDTHLLGWRPRDLDDAYLPFAFGRGIAQYTSDPVFTALVRERATRPRTTQRPTLAALSALASIARHHPGGFWTNLRSPLPRAAVETFLDVFSRPTLTWDDLEKLRQHTTLPILLKGVLHPDDAVRAVDSGVDGIVVSNHGGRQIDGAIASLEALPRVVTAVEDAIPVLFDSGIRGGADAYKALALGAHAVCLGRPYVYGLTLAGTIGVRQVLSHFIAELDLTLGLSGCTSIPDITRDTLRAV</sequence>
<feature type="binding site" evidence="5">
    <location>
        <position position="129"/>
    </location>
    <ligand>
        <name>FMN</name>
        <dbReference type="ChEBI" id="CHEBI:58210"/>
    </ligand>
</feature>
<dbReference type="RefSeq" id="WP_013017630.1">
    <property type="nucleotide sequence ID" value="NC_013947.1"/>
</dbReference>
<feature type="binding site" evidence="5">
    <location>
        <position position="294"/>
    </location>
    <ligand>
        <name>FMN</name>
        <dbReference type="ChEBI" id="CHEBI:58210"/>
    </ligand>
</feature>
<dbReference type="PIRSF" id="PIRSF000138">
    <property type="entry name" value="Al-hdrx_acd_dh"/>
    <property type="match status" value="1"/>
</dbReference>
<evidence type="ECO:0000256" key="1">
    <source>
        <dbReference type="ARBA" id="ARBA00001917"/>
    </source>
</evidence>
<feature type="active site" description="Proton acceptor" evidence="4">
    <location>
        <position position="318"/>
    </location>
</feature>
<dbReference type="SUPFAM" id="SSF51395">
    <property type="entry name" value="FMN-linked oxidoreductases"/>
    <property type="match status" value="1"/>
</dbReference>
<dbReference type="PANTHER" id="PTHR10578">
    <property type="entry name" value="S -2-HYDROXY-ACID OXIDASE-RELATED"/>
    <property type="match status" value="1"/>
</dbReference>
<dbReference type="GO" id="GO:0016491">
    <property type="term" value="F:oxidoreductase activity"/>
    <property type="evidence" value="ECO:0007669"/>
    <property type="project" value="UniProtKB-KW"/>
</dbReference>
<feature type="binding site" evidence="5">
    <location>
        <position position="153"/>
    </location>
    <ligand>
        <name>glyoxylate</name>
        <dbReference type="ChEBI" id="CHEBI:36655"/>
    </ligand>
</feature>
<dbReference type="InterPro" id="IPR000262">
    <property type="entry name" value="FMN-dep_DH"/>
</dbReference>
<organism evidence="7 8">
    <name type="scientific">Stackebrandtia nassauensis (strain DSM 44728 / CIP 108903 / NRRL B-16338 / NBRC 102104 / LLR-40K-21)</name>
    <dbReference type="NCBI Taxonomy" id="446470"/>
    <lineage>
        <taxon>Bacteria</taxon>
        <taxon>Bacillati</taxon>
        <taxon>Actinomycetota</taxon>
        <taxon>Actinomycetes</taxon>
        <taxon>Glycomycetales</taxon>
        <taxon>Glycomycetaceae</taxon>
        <taxon>Stackebrandtia</taxon>
    </lineage>
</organism>
<keyword evidence="8" id="KW-1185">Reference proteome</keyword>
<protein>
    <submittedName>
        <fullName evidence="7">FMN-dependent alpha-hydroxy acid dehydrogenase</fullName>
    </submittedName>
</protein>
<dbReference type="PROSITE" id="PS51349">
    <property type="entry name" value="FMN_HYDROXY_ACID_DH_2"/>
    <property type="match status" value="1"/>
</dbReference>
<reference evidence="7 8" key="1">
    <citation type="journal article" date="2009" name="Stand. Genomic Sci.">
        <title>Complete genome sequence of Stackebrandtia nassauensis type strain (LLR-40K-21).</title>
        <authorList>
            <person name="Munk C."/>
            <person name="Lapidus A."/>
            <person name="Copeland A."/>
            <person name="Jando M."/>
            <person name="Mayilraj S."/>
            <person name="Glavina Del Rio T."/>
            <person name="Nolan M."/>
            <person name="Chen F."/>
            <person name="Lucas S."/>
            <person name="Tice H."/>
            <person name="Cheng J.F."/>
            <person name="Han C."/>
            <person name="Detter J.C."/>
            <person name="Bruce D."/>
            <person name="Goodwin L."/>
            <person name="Chain P."/>
            <person name="Pitluck S."/>
            <person name="Goker M."/>
            <person name="Ovchinikova G."/>
            <person name="Pati A."/>
            <person name="Ivanova N."/>
            <person name="Mavromatis K."/>
            <person name="Chen A."/>
            <person name="Palaniappan K."/>
            <person name="Land M."/>
            <person name="Hauser L."/>
            <person name="Chang Y.J."/>
            <person name="Jeffries C.D."/>
            <person name="Bristow J."/>
            <person name="Eisen J.A."/>
            <person name="Markowitz V."/>
            <person name="Hugenholtz P."/>
            <person name="Kyrpides N.C."/>
            <person name="Klenk H.P."/>
        </authorList>
    </citation>
    <scope>NUCLEOTIDE SEQUENCE [LARGE SCALE GENOMIC DNA]</scope>
    <source>
        <strain evidence="8">DSM 44728 / CIP 108903 / NRRL B-16338 / NBRC 102104 / LLR-40K-21</strain>
    </source>
</reference>
<feature type="binding site" evidence="5">
    <location>
        <position position="316"/>
    </location>
    <ligand>
        <name>FMN</name>
        <dbReference type="ChEBI" id="CHEBI:58210"/>
    </ligand>
</feature>
<gene>
    <name evidence="7" type="ordered locus">Snas_2374</name>
</gene>
<dbReference type="STRING" id="446470.Snas_2374"/>
<dbReference type="EMBL" id="CP001778">
    <property type="protein sequence ID" value="ADD42059.1"/>
    <property type="molecule type" value="Genomic_DNA"/>
</dbReference>
<accession>D3Q3L8</accession>
<keyword evidence="5" id="KW-0288">FMN</keyword>
<dbReference type="HOGENOM" id="CLU_020639_0_0_11"/>
<feature type="binding site" evidence="5">
    <location>
        <position position="179"/>
    </location>
    <ligand>
        <name>FMN</name>
        <dbReference type="ChEBI" id="CHEBI:58210"/>
    </ligand>
</feature>
<dbReference type="Gene3D" id="3.20.20.70">
    <property type="entry name" value="Aldolase class I"/>
    <property type="match status" value="1"/>
</dbReference>
<feature type="binding site" evidence="5">
    <location>
        <begin position="372"/>
        <end position="373"/>
    </location>
    <ligand>
        <name>FMN</name>
        <dbReference type="ChEBI" id="CHEBI:58210"/>
    </ligand>
</feature>
<evidence type="ECO:0000256" key="5">
    <source>
        <dbReference type="PIRSR" id="PIRSR000138-2"/>
    </source>
</evidence>
<dbReference type="PANTHER" id="PTHR10578:SF143">
    <property type="entry name" value="FMN-DEPENDENT ALPHA-HYDROXY ACID DEHYDROGENASE PB1A11.03"/>
    <property type="match status" value="1"/>
</dbReference>